<sequence length="195" mass="21032">MRRGQASSDRARAGVCRLPDLLETQQRRTRRPEGSATRDAARNSRGGILSVAETILAESGGSALTIDAVAKAAGLSKGGVLYHFPSKASLIEALIDRSIAAIDAVFLAAEKGRATSGDTTTPYAVIRRHLERQPIELHSCLMSLTNASALEIYRRKLLELAGQRLAAGIDRASIDTVLILLFGVLGKRLLRFELR</sequence>
<dbReference type="InterPro" id="IPR050109">
    <property type="entry name" value="HTH-type_TetR-like_transc_reg"/>
</dbReference>
<proteinExistence type="predicted"/>
<dbReference type="PANTHER" id="PTHR30055">
    <property type="entry name" value="HTH-TYPE TRANSCRIPTIONAL REGULATOR RUTR"/>
    <property type="match status" value="1"/>
</dbReference>
<keyword evidence="2 4" id="KW-0238">DNA-binding</keyword>
<evidence type="ECO:0000256" key="3">
    <source>
        <dbReference type="ARBA" id="ARBA00023163"/>
    </source>
</evidence>
<evidence type="ECO:0000256" key="1">
    <source>
        <dbReference type="ARBA" id="ARBA00023015"/>
    </source>
</evidence>
<dbReference type="InterPro" id="IPR001647">
    <property type="entry name" value="HTH_TetR"/>
</dbReference>
<name>A0A7C9R9F5_9HYPH</name>
<evidence type="ECO:0000313" key="7">
    <source>
        <dbReference type="EMBL" id="NGN43136.1"/>
    </source>
</evidence>
<evidence type="ECO:0000313" key="8">
    <source>
        <dbReference type="Proteomes" id="UP000481252"/>
    </source>
</evidence>
<gene>
    <name evidence="7" type="ORF">G6N74_18865</name>
</gene>
<evidence type="ECO:0000256" key="5">
    <source>
        <dbReference type="SAM" id="MobiDB-lite"/>
    </source>
</evidence>
<reference evidence="7 8" key="1">
    <citation type="submission" date="2020-02" db="EMBL/GenBank/DDBJ databases">
        <title>Genome sequence of the type strain CGMCC 1.15528 of Mesorhizobium zhangyense.</title>
        <authorList>
            <person name="Gao J."/>
            <person name="Sun J."/>
        </authorList>
    </citation>
    <scope>NUCLEOTIDE SEQUENCE [LARGE SCALE GENOMIC DNA]</scope>
    <source>
        <strain evidence="7 8">CGMCC 1.15528</strain>
    </source>
</reference>
<dbReference type="PROSITE" id="PS50977">
    <property type="entry name" value="HTH_TETR_2"/>
    <property type="match status" value="1"/>
</dbReference>
<keyword evidence="8" id="KW-1185">Reference proteome</keyword>
<protein>
    <submittedName>
        <fullName evidence="7">Helix-turn-helix transcriptional regulator</fullName>
    </submittedName>
</protein>
<accession>A0A7C9R9F5</accession>
<dbReference type="EMBL" id="JAAKZG010000008">
    <property type="protein sequence ID" value="NGN43136.1"/>
    <property type="molecule type" value="Genomic_DNA"/>
</dbReference>
<evidence type="ECO:0000259" key="6">
    <source>
        <dbReference type="PROSITE" id="PS50977"/>
    </source>
</evidence>
<dbReference type="Pfam" id="PF00440">
    <property type="entry name" value="TetR_N"/>
    <property type="match status" value="1"/>
</dbReference>
<dbReference type="GO" id="GO:0003700">
    <property type="term" value="F:DNA-binding transcription factor activity"/>
    <property type="evidence" value="ECO:0007669"/>
    <property type="project" value="TreeGrafter"/>
</dbReference>
<feature type="DNA-binding region" description="H-T-H motif" evidence="4">
    <location>
        <begin position="65"/>
        <end position="84"/>
    </location>
</feature>
<dbReference type="Gene3D" id="1.10.357.10">
    <property type="entry name" value="Tetracycline Repressor, domain 2"/>
    <property type="match status" value="1"/>
</dbReference>
<feature type="region of interest" description="Disordered" evidence="5">
    <location>
        <begin position="19"/>
        <end position="43"/>
    </location>
</feature>
<keyword evidence="1" id="KW-0805">Transcription regulation</keyword>
<dbReference type="Proteomes" id="UP000481252">
    <property type="component" value="Unassembled WGS sequence"/>
</dbReference>
<evidence type="ECO:0000256" key="4">
    <source>
        <dbReference type="PROSITE-ProRule" id="PRU00335"/>
    </source>
</evidence>
<dbReference type="InterPro" id="IPR009057">
    <property type="entry name" value="Homeodomain-like_sf"/>
</dbReference>
<feature type="domain" description="HTH tetR-type" evidence="6">
    <location>
        <begin position="42"/>
        <end position="102"/>
    </location>
</feature>
<organism evidence="7 8">
    <name type="scientific">Mesorhizobium zhangyense</name>
    <dbReference type="NCBI Taxonomy" id="1776730"/>
    <lineage>
        <taxon>Bacteria</taxon>
        <taxon>Pseudomonadati</taxon>
        <taxon>Pseudomonadota</taxon>
        <taxon>Alphaproteobacteria</taxon>
        <taxon>Hyphomicrobiales</taxon>
        <taxon>Phyllobacteriaceae</taxon>
        <taxon>Mesorhizobium</taxon>
    </lineage>
</organism>
<evidence type="ECO:0000256" key="2">
    <source>
        <dbReference type="ARBA" id="ARBA00023125"/>
    </source>
</evidence>
<dbReference type="AlphaFoldDB" id="A0A7C9R9F5"/>
<dbReference type="PRINTS" id="PR00455">
    <property type="entry name" value="HTHTETR"/>
</dbReference>
<keyword evidence="3" id="KW-0804">Transcription</keyword>
<dbReference type="GO" id="GO:0000976">
    <property type="term" value="F:transcription cis-regulatory region binding"/>
    <property type="evidence" value="ECO:0007669"/>
    <property type="project" value="TreeGrafter"/>
</dbReference>
<comment type="caution">
    <text evidence="7">The sequence shown here is derived from an EMBL/GenBank/DDBJ whole genome shotgun (WGS) entry which is preliminary data.</text>
</comment>
<dbReference type="SUPFAM" id="SSF46689">
    <property type="entry name" value="Homeodomain-like"/>
    <property type="match status" value="1"/>
</dbReference>
<dbReference type="PANTHER" id="PTHR30055:SF234">
    <property type="entry name" value="HTH-TYPE TRANSCRIPTIONAL REGULATOR BETI"/>
    <property type="match status" value="1"/>
</dbReference>